<evidence type="ECO:0000256" key="1">
    <source>
        <dbReference type="ARBA" id="ARBA00004308"/>
    </source>
</evidence>
<keyword evidence="2 5" id="KW-0812">Transmembrane</keyword>
<comment type="subcellular location">
    <subcellularLocation>
        <location evidence="1">Endomembrane system</location>
    </subcellularLocation>
</comment>
<dbReference type="Proteomes" id="UP000236319">
    <property type="component" value="Unassembled WGS sequence"/>
</dbReference>
<keyword evidence="8" id="KW-1185">Reference proteome</keyword>
<dbReference type="GO" id="GO:0005737">
    <property type="term" value="C:cytoplasm"/>
    <property type="evidence" value="ECO:0007669"/>
    <property type="project" value="TreeGrafter"/>
</dbReference>
<organism evidence="7 8">
    <name type="scientific">Babesia ovata</name>
    <dbReference type="NCBI Taxonomy" id="189622"/>
    <lineage>
        <taxon>Eukaryota</taxon>
        <taxon>Sar</taxon>
        <taxon>Alveolata</taxon>
        <taxon>Apicomplexa</taxon>
        <taxon>Aconoidasida</taxon>
        <taxon>Piroplasmida</taxon>
        <taxon>Babesiidae</taxon>
        <taxon>Babesia</taxon>
    </lineage>
</organism>
<evidence type="ECO:0000313" key="8">
    <source>
        <dbReference type="Proteomes" id="UP000236319"/>
    </source>
</evidence>
<dbReference type="GO" id="GO:0016020">
    <property type="term" value="C:membrane"/>
    <property type="evidence" value="ECO:0007669"/>
    <property type="project" value="InterPro"/>
</dbReference>
<proteinExistence type="predicted"/>
<dbReference type="VEuPathDB" id="PiroplasmaDB:BOVATA_029150"/>
<dbReference type="AlphaFoldDB" id="A0A2H6KEJ8"/>
<dbReference type="InterPro" id="IPR012919">
    <property type="entry name" value="SUN_dom"/>
</dbReference>
<evidence type="ECO:0000259" key="6">
    <source>
        <dbReference type="PROSITE" id="PS51469"/>
    </source>
</evidence>
<name>A0A2H6KEJ8_9APIC</name>
<dbReference type="RefSeq" id="XP_028867665.1">
    <property type="nucleotide sequence ID" value="XM_029011832.1"/>
</dbReference>
<dbReference type="GeneID" id="39875192"/>
<evidence type="ECO:0000256" key="2">
    <source>
        <dbReference type="ARBA" id="ARBA00022692"/>
    </source>
</evidence>
<dbReference type="OrthoDB" id="266334at2759"/>
<accession>A0A2H6KEJ8</accession>
<feature type="transmembrane region" description="Helical" evidence="5">
    <location>
        <begin position="12"/>
        <end position="31"/>
    </location>
</feature>
<evidence type="ECO:0000256" key="3">
    <source>
        <dbReference type="ARBA" id="ARBA00022989"/>
    </source>
</evidence>
<dbReference type="InterPro" id="IPR045120">
    <property type="entry name" value="Suco/Slp1-like"/>
</dbReference>
<gene>
    <name evidence="7" type="ORF">BOVATA_029150</name>
</gene>
<feature type="domain" description="SUN" evidence="6">
    <location>
        <begin position="50"/>
        <end position="218"/>
    </location>
</feature>
<evidence type="ECO:0000256" key="4">
    <source>
        <dbReference type="ARBA" id="ARBA00023136"/>
    </source>
</evidence>
<dbReference type="PANTHER" id="PTHR12953:SF0">
    <property type="entry name" value="SUN DOMAIN-CONTAINING OSSIFICATION FACTOR"/>
    <property type="match status" value="1"/>
</dbReference>
<dbReference type="GO" id="GO:0012505">
    <property type="term" value="C:endomembrane system"/>
    <property type="evidence" value="ECO:0007669"/>
    <property type="project" value="UniProtKB-SubCell"/>
</dbReference>
<comment type="caution">
    <text evidence="7">The sequence shown here is derived from an EMBL/GenBank/DDBJ whole genome shotgun (WGS) entry which is preliminary data.</text>
</comment>
<evidence type="ECO:0000313" key="7">
    <source>
        <dbReference type="EMBL" id="GBE61422.1"/>
    </source>
</evidence>
<protein>
    <submittedName>
        <fullName evidence="7">Sad1 UNC family C-terminal</fullName>
    </submittedName>
</protein>
<evidence type="ECO:0000256" key="5">
    <source>
        <dbReference type="SAM" id="Phobius"/>
    </source>
</evidence>
<dbReference type="PROSITE" id="PS51469">
    <property type="entry name" value="SUN"/>
    <property type="match status" value="1"/>
</dbReference>
<dbReference type="EMBL" id="BDSA01000003">
    <property type="protein sequence ID" value="GBE61422.1"/>
    <property type="molecule type" value="Genomic_DNA"/>
</dbReference>
<dbReference type="PANTHER" id="PTHR12953">
    <property type="entry name" value="MEMBRANE PROTEIN CH1 RELATED"/>
    <property type="match status" value="1"/>
</dbReference>
<sequence>MSMLFSVRHKRKYIVQGILIFLTLYCCLWRISHKPKDGITVFRDLDPSLKYTFTKKLKGKPFDIQFFKLKVDFLSEDAGAKIIAQSKPLTHLKSIQNSDRNSYLLAPCQNTDWFILSFPESISVKHVAFISYEYYASTYRVIRISTSLAYPSDKWHVLADIETERGQSEVFDISPLCDKGDHAGCWAKYMKVELLDYHRFEYNYYCSLTSMKVYGSTAVDVLESEITNGSGPPDKRGQSSDEFNAPVEIRHHVPYIDVNGAQIPMQNPELIKNKSTFHNKRTHTRSVPIPKSRGITIRTIRESLYTFMMRLAMRNCGCDRNRHLYRRMTRFLRTNRCCLCNPMTLLNGGLQFLSYRAMWCSFYWNIMYKVCLPLNHTWFEAVVYMAIKKGVIKQKLPMVFNSRLNLPILLCVRRHAFLGMYYCYLNFSYTSFATLTSTEQINAQSGVNEGRSNTFKKSPGHKHVLLQISERVKALETLSNELDERTQHVENVLDTHIEQLHHLTKKLQGVVYPLHHVGRWGKHFQKELESLLRSCSMKSFHITYSKRLSKGSIVDQGCIESDISDMFSTCTLLLKEGGSSFPTASKRELQLGSAIDTY</sequence>
<keyword evidence="4 5" id="KW-0472">Membrane</keyword>
<dbReference type="Pfam" id="PF07738">
    <property type="entry name" value="Sad1_UNC"/>
    <property type="match status" value="1"/>
</dbReference>
<keyword evidence="3 5" id="KW-1133">Transmembrane helix</keyword>
<dbReference type="GO" id="GO:0034975">
    <property type="term" value="P:protein folding in endoplasmic reticulum"/>
    <property type="evidence" value="ECO:0007669"/>
    <property type="project" value="TreeGrafter"/>
</dbReference>
<reference evidence="7 8" key="1">
    <citation type="journal article" date="2017" name="BMC Genomics">
        <title>Whole-genome assembly of Babesia ovata and comparative genomics between closely related pathogens.</title>
        <authorList>
            <person name="Yamagishi J."/>
            <person name="Asada M."/>
            <person name="Hakimi H."/>
            <person name="Tanaka T.Q."/>
            <person name="Sugimoto C."/>
            <person name="Kawazu S."/>
        </authorList>
    </citation>
    <scope>NUCLEOTIDE SEQUENCE [LARGE SCALE GENOMIC DNA]</scope>
    <source>
        <strain evidence="7 8">Miyake</strain>
    </source>
</reference>